<dbReference type="RefSeq" id="WP_064855144.1">
    <property type="nucleotide sequence ID" value="NZ_LZIM01000015.1"/>
</dbReference>
<dbReference type="AlphaFoldDB" id="A0A1A2ENZ0"/>
<evidence type="ECO:0000313" key="3">
    <source>
        <dbReference type="Proteomes" id="UP000093985"/>
    </source>
</evidence>
<proteinExistence type="predicted"/>
<dbReference type="PANTHER" id="PTHR46623:SF10">
    <property type="entry name" value="CARBOXYMETHYLENEBUTENOLIDASE HOMOLOG"/>
    <property type="match status" value="1"/>
</dbReference>
<evidence type="ECO:0000259" key="1">
    <source>
        <dbReference type="Pfam" id="PF01738"/>
    </source>
</evidence>
<sequence>MPTTTDLITTPDGRCPVQLFTPEGPGPWPGVVMYPDAGGVRQTFAEMAAELAGSGYAVLLPDMYYRHGEWAPFDMATAFSDAKERGRLMSMLGSVTFDRMATDAAAFFDYLAGRPEVRGEKFGVCGYCMGGRTSVVVAGRLPDRVAAAASFHGGGLVTDTPDSPHLAADRMRATIYVAGAENDASFTKAHAATLADALAAAGVEHTVEFYPAAHGFAVPDNAPYDADAAARHWAAMRQVFGNALGGSRPGA</sequence>
<name>A0A1A2ENZ0_MYCSD</name>
<dbReference type="EMBL" id="LZIN01000052">
    <property type="protein sequence ID" value="OBG06254.1"/>
    <property type="molecule type" value="Genomic_DNA"/>
</dbReference>
<dbReference type="OrthoDB" id="9787933at2"/>
<comment type="caution">
    <text evidence="2">The sequence shown here is derived from an EMBL/GenBank/DDBJ whole genome shotgun (WGS) entry which is preliminary data.</text>
</comment>
<organism evidence="2 3">
    <name type="scientific">Mycolicibacter sinensis (strain JDM601)</name>
    <name type="common">Mycobacterium sinense</name>
    <dbReference type="NCBI Taxonomy" id="875328"/>
    <lineage>
        <taxon>Bacteria</taxon>
        <taxon>Bacillati</taxon>
        <taxon>Actinomycetota</taxon>
        <taxon>Actinomycetes</taxon>
        <taxon>Mycobacteriales</taxon>
        <taxon>Mycobacteriaceae</taxon>
        <taxon>Mycolicibacter</taxon>
    </lineage>
</organism>
<dbReference type="Gene3D" id="3.40.50.1820">
    <property type="entry name" value="alpha/beta hydrolase"/>
    <property type="match status" value="1"/>
</dbReference>
<feature type="domain" description="Dienelactone hydrolase" evidence="1">
    <location>
        <begin position="19"/>
        <end position="243"/>
    </location>
</feature>
<dbReference type="InterPro" id="IPR051049">
    <property type="entry name" value="Dienelactone_hydrolase-like"/>
</dbReference>
<accession>A0A1A2ENZ0</accession>
<reference evidence="3" key="1">
    <citation type="submission" date="2016-06" db="EMBL/GenBank/DDBJ databases">
        <authorList>
            <person name="Sutton G."/>
            <person name="Brinkac L."/>
            <person name="Sanka R."/>
            <person name="Adams M."/>
            <person name="Lau E."/>
            <person name="Mehaffy C."/>
            <person name="Tameris M."/>
            <person name="Hatherill M."/>
            <person name="Hanekom W."/>
            <person name="Mahomed H."/>
            <person name="Mcshane H."/>
        </authorList>
    </citation>
    <scope>NUCLEOTIDE SEQUENCE [LARGE SCALE GENOMIC DNA]</scope>
    <source>
        <strain evidence="3">852014-51077_SCH5608930-a</strain>
    </source>
</reference>
<keyword evidence="2" id="KW-0378">Hydrolase</keyword>
<dbReference type="InterPro" id="IPR002925">
    <property type="entry name" value="Dienelactn_hydro"/>
</dbReference>
<evidence type="ECO:0000313" key="2">
    <source>
        <dbReference type="EMBL" id="OBG06254.1"/>
    </source>
</evidence>
<gene>
    <name evidence="2" type="ORF">A5771_08850</name>
</gene>
<dbReference type="Pfam" id="PF01738">
    <property type="entry name" value="DLH"/>
    <property type="match status" value="1"/>
</dbReference>
<protein>
    <submittedName>
        <fullName evidence="2">Dienelactone hydrolase</fullName>
    </submittedName>
</protein>
<dbReference type="GO" id="GO:0016787">
    <property type="term" value="F:hydrolase activity"/>
    <property type="evidence" value="ECO:0007669"/>
    <property type="project" value="UniProtKB-KW"/>
</dbReference>
<dbReference type="SUPFAM" id="SSF53474">
    <property type="entry name" value="alpha/beta-Hydrolases"/>
    <property type="match status" value="1"/>
</dbReference>
<dbReference type="PANTHER" id="PTHR46623">
    <property type="entry name" value="CARBOXYMETHYLENEBUTENOLIDASE-RELATED"/>
    <property type="match status" value="1"/>
</dbReference>
<dbReference type="InterPro" id="IPR029058">
    <property type="entry name" value="AB_hydrolase_fold"/>
</dbReference>
<dbReference type="Proteomes" id="UP000093985">
    <property type="component" value="Unassembled WGS sequence"/>
</dbReference>